<proteinExistence type="predicted"/>
<dbReference type="Proteomes" id="UP001164286">
    <property type="component" value="Unassembled WGS sequence"/>
</dbReference>
<dbReference type="PANTHER" id="PTHR22847">
    <property type="entry name" value="WD40 REPEAT PROTEIN"/>
    <property type="match status" value="1"/>
</dbReference>
<dbReference type="AlphaFoldDB" id="A0AA38LRM2"/>
<dbReference type="PROSITE" id="PS00678">
    <property type="entry name" value="WD_REPEATS_1"/>
    <property type="match status" value="1"/>
</dbReference>
<dbReference type="RefSeq" id="XP_052942445.1">
    <property type="nucleotide sequence ID" value="XM_053091361.1"/>
</dbReference>
<keyword evidence="1 3" id="KW-0853">WD repeat</keyword>
<dbReference type="InterPro" id="IPR019775">
    <property type="entry name" value="WD40_repeat_CS"/>
</dbReference>
<reference evidence="4" key="1">
    <citation type="journal article" date="2022" name="G3 (Bethesda)">
        <title>High quality genome of the basidiomycete yeast Dioszegia hungarica PDD-24b-2 isolated from cloud water.</title>
        <authorList>
            <person name="Jarrige D."/>
            <person name="Haridas S."/>
            <person name="Bleykasten-Grosshans C."/>
            <person name="Joly M."/>
            <person name="Nadalig T."/>
            <person name="Sancelme M."/>
            <person name="Vuilleumier S."/>
            <person name="Grigoriev I.V."/>
            <person name="Amato P."/>
            <person name="Bringel F."/>
        </authorList>
    </citation>
    <scope>NUCLEOTIDE SEQUENCE</scope>
    <source>
        <strain evidence="4">PDD-24b-2</strain>
    </source>
</reference>
<dbReference type="PROSITE" id="PS50082">
    <property type="entry name" value="WD_REPEATS_2"/>
    <property type="match status" value="1"/>
</dbReference>
<comment type="caution">
    <text evidence="4">The sequence shown here is derived from an EMBL/GenBank/DDBJ whole genome shotgun (WGS) entry which is preliminary data.</text>
</comment>
<keyword evidence="2" id="KW-0677">Repeat</keyword>
<dbReference type="Pfam" id="PF00400">
    <property type="entry name" value="WD40"/>
    <property type="match status" value="2"/>
</dbReference>
<name>A0AA38LRM2_9TREE</name>
<evidence type="ECO:0000256" key="3">
    <source>
        <dbReference type="PROSITE-ProRule" id="PRU00221"/>
    </source>
</evidence>
<evidence type="ECO:0000256" key="1">
    <source>
        <dbReference type="ARBA" id="ARBA00022574"/>
    </source>
</evidence>
<dbReference type="PANTHER" id="PTHR22847:SF637">
    <property type="entry name" value="WD REPEAT DOMAIN 5B"/>
    <property type="match status" value="1"/>
</dbReference>
<dbReference type="InterPro" id="IPR001680">
    <property type="entry name" value="WD40_rpt"/>
</dbReference>
<evidence type="ECO:0000313" key="5">
    <source>
        <dbReference type="Proteomes" id="UP001164286"/>
    </source>
</evidence>
<dbReference type="GO" id="GO:1990234">
    <property type="term" value="C:transferase complex"/>
    <property type="evidence" value="ECO:0007669"/>
    <property type="project" value="UniProtKB-ARBA"/>
</dbReference>
<gene>
    <name evidence="4" type="ORF">MKK02DRAFT_40975</name>
</gene>
<dbReference type="SUPFAM" id="SSF50998">
    <property type="entry name" value="Quinoprotein alcohol dehydrogenase-like"/>
    <property type="match status" value="1"/>
</dbReference>
<feature type="repeat" description="WD" evidence="3">
    <location>
        <begin position="295"/>
        <end position="336"/>
    </location>
</feature>
<keyword evidence="5" id="KW-1185">Reference proteome</keyword>
<dbReference type="PROSITE" id="PS50294">
    <property type="entry name" value="WD_REPEATS_REGION"/>
    <property type="match status" value="1"/>
</dbReference>
<sequence length="543" mass="59437">MPSFTPDEMRQLWRYSLEQDFRPLSAPAPEGFLPTTLKPIGTESTFHPFSPSSPPESILRAVPSIDDSGSRLALPNGPDIHVFDLSPWTGTPIRVLQGHTEAVTVVQFIPGSRTRLISSSSGYTVGRWSGNGVEKGPEIILWDLDAALPGSEQRERATEATLDMATEAAIATALDSLSSASYTTGASQWGPPRHPVPGLPISTEHRYALPPAQLASLRSSIRTALSQAERTTLVLDQNKLNGRLITSCQSHIFSHDGKKLVYLPGPAPQSNKDAPWDICLRNFASDANAPKTLTLQGHRDAVVWLGFSPDDTLLASVSWDGTVRIWDVSTGAQKQVWQTGHQNWAGHWAADGQSFLATRGNGMVFLWDVQTGDEVWRYNAGQGEWCRALSWSVPAPGSPEGIIAVGGNELGRVLLLSPDRPPDGVKREAIQERKLSTSRVEGSVETKRMAGKFLGVNLVKFLPSSPGELGTGLRLAHGTDFEKGMEVVDLVQGRKWRFGFEDDGMREEAGRGVDKARYHWKYLERTGQVLRVSADGIRYFDLD</sequence>
<dbReference type="Gene3D" id="2.130.10.10">
    <property type="entry name" value="YVTN repeat-like/Quinoprotein amine dehydrogenase"/>
    <property type="match status" value="2"/>
</dbReference>
<dbReference type="InterPro" id="IPR015943">
    <property type="entry name" value="WD40/YVTN_repeat-like_dom_sf"/>
</dbReference>
<accession>A0AA38LRM2</accession>
<organism evidence="4 5">
    <name type="scientific">Dioszegia hungarica</name>
    <dbReference type="NCBI Taxonomy" id="4972"/>
    <lineage>
        <taxon>Eukaryota</taxon>
        <taxon>Fungi</taxon>
        <taxon>Dikarya</taxon>
        <taxon>Basidiomycota</taxon>
        <taxon>Agaricomycotina</taxon>
        <taxon>Tremellomycetes</taxon>
        <taxon>Tremellales</taxon>
        <taxon>Bulleribasidiaceae</taxon>
        <taxon>Dioszegia</taxon>
    </lineage>
</organism>
<dbReference type="EMBL" id="JAKWFO010000014">
    <property type="protein sequence ID" value="KAI9632668.1"/>
    <property type="molecule type" value="Genomic_DNA"/>
</dbReference>
<dbReference type="SMART" id="SM00320">
    <property type="entry name" value="WD40"/>
    <property type="match status" value="3"/>
</dbReference>
<evidence type="ECO:0000313" key="4">
    <source>
        <dbReference type="EMBL" id="KAI9632668.1"/>
    </source>
</evidence>
<protein>
    <submittedName>
        <fullName evidence="4">Quinon protein alcohol dehydrogenase-like superfamily</fullName>
    </submittedName>
</protein>
<dbReference type="GeneID" id="77730566"/>
<dbReference type="InterPro" id="IPR011047">
    <property type="entry name" value="Quinoprotein_ADH-like_sf"/>
</dbReference>
<evidence type="ECO:0000256" key="2">
    <source>
        <dbReference type="ARBA" id="ARBA00022737"/>
    </source>
</evidence>